<comment type="caution">
    <text evidence="8">The sequence shown here is derived from an EMBL/GenBank/DDBJ whole genome shotgun (WGS) entry which is preliminary data.</text>
</comment>
<feature type="domain" description="Formyl transferase C-terminal" evidence="7">
    <location>
        <begin position="200"/>
        <end position="295"/>
    </location>
</feature>
<gene>
    <name evidence="5" type="primary">fmt</name>
    <name evidence="8" type="ORF">CYJ41_06790</name>
</gene>
<accession>A0A2I1N8X0</accession>
<dbReference type="EMBL" id="PKHU01000006">
    <property type="protein sequence ID" value="PKZ28805.1"/>
    <property type="molecule type" value="Genomic_DNA"/>
</dbReference>
<dbReference type="InterPro" id="IPR041711">
    <property type="entry name" value="Met-tRNA-FMT_N"/>
</dbReference>
<evidence type="ECO:0000259" key="7">
    <source>
        <dbReference type="Pfam" id="PF02911"/>
    </source>
</evidence>
<evidence type="ECO:0000256" key="3">
    <source>
        <dbReference type="ARBA" id="ARBA00022679"/>
    </source>
</evidence>
<evidence type="ECO:0000259" key="6">
    <source>
        <dbReference type="Pfam" id="PF00551"/>
    </source>
</evidence>
<dbReference type="Pfam" id="PF00551">
    <property type="entry name" value="Formyl_trans_N"/>
    <property type="match status" value="1"/>
</dbReference>
<dbReference type="Gene3D" id="3.40.50.12230">
    <property type="match status" value="1"/>
</dbReference>
<sequence length="302" mass="34170">MRVIFMGTPSYAVAILDKLIKKKYNIVGVFTQPDKVVGRKKILTPPDVKNYILKNNLNIEIFQPNSLKEDTIYEEVLTLKPDIIIVAAYGQILPKNILEICPCINLHASILPKYRGASPIQSAILNDDKISGVTAMKMGEKLDDGDMLGFSFLDISRFKSDEVFKQMEELASNLTVKILKNLNNIENFSQFDALSSKCSKIKKDDGLIKFSDDAKEVFQKFKAFYPWPGIFLENGTKLLDIEFIDDNESSDFGKIVNLDRKSFDLQFKNGVIKVFKIQEKAKKPLLASDFINGKRLKIGDIL</sequence>
<dbReference type="RefSeq" id="WP_101637506.1">
    <property type="nucleotide sequence ID" value="NZ_JAPXGQ010000004.1"/>
</dbReference>
<dbReference type="EC" id="2.1.2.9" evidence="2 5"/>
<dbReference type="Proteomes" id="UP000234639">
    <property type="component" value="Unassembled WGS sequence"/>
</dbReference>
<reference evidence="8 9" key="1">
    <citation type="submission" date="2017-12" db="EMBL/GenBank/DDBJ databases">
        <title>Phylogenetic diversity of female urinary microbiome.</title>
        <authorList>
            <person name="Thomas-White K."/>
            <person name="Wolfe A.J."/>
        </authorList>
    </citation>
    <scope>NUCLEOTIDE SEQUENCE [LARGE SCALE GENOMIC DNA]</scope>
    <source>
        <strain evidence="8 9">UMB0112</strain>
    </source>
</reference>
<dbReference type="CDD" id="cd08646">
    <property type="entry name" value="FMT_core_Met-tRNA-FMT_N"/>
    <property type="match status" value="1"/>
</dbReference>
<comment type="catalytic activity">
    <reaction evidence="5">
        <text>L-methionyl-tRNA(fMet) + (6R)-10-formyltetrahydrofolate = N-formyl-L-methionyl-tRNA(fMet) + (6S)-5,6,7,8-tetrahydrofolate + H(+)</text>
        <dbReference type="Rhea" id="RHEA:24380"/>
        <dbReference type="Rhea" id="RHEA-COMP:9952"/>
        <dbReference type="Rhea" id="RHEA-COMP:9953"/>
        <dbReference type="ChEBI" id="CHEBI:15378"/>
        <dbReference type="ChEBI" id="CHEBI:57453"/>
        <dbReference type="ChEBI" id="CHEBI:78530"/>
        <dbReference type="ChEBI" id="CHEBI:78844"/>
        <dbReference type="ChEBI" id="CHEBI:195366"/>
        <dbReference type="EC" id="2.1.2.9"/>
    </reaction>
</comment>
<protein>
    <recommendedName>
        <fullName evidence="2 5">Methionyl-tRNA formyltransferase</fullName>
        <ecNumber evidence="2 5">2.1.2.9</ecNumber>
    </recommendedName>
</protein>
<dbReference type="InterPro" id="IPR011034">
    <property type="entry name" value="Formyl_transferase-like_C_sf"/>
</dbReference>
<evidence type="ECO:0000313" key="8">
    <source>
        <dbReference type="EMBL" id="PKZ28805.1"/>
    </source>
</evidence>
<dbReference type="PANTHER" id="PTHR11138">
    <property type="entry name" value="METHIONYL-TRNA FORMYLTRANSFERASE"/>
    <property type="match status" value="1"/>
</dbReference>
<evidence type="ECO:0000256" key="4">
    <source>
        <dbReference type="ARBA" id="ARBA00022917"/>
    </source>
</evidence>
<feature type="domain" description="Formyl transferase N-terminal" evidence="6">
    <location>
        <begin position="1"/>
        <end position="157"/>
    </location>
</feature>
<dbReference type="HAMAP" id="MF_00182">
    <property type="entry name" value="Formyl_trans"/>
    <property type="match status" value="1"/>
</dbReference>
<comment type="similarity">
    <text evidence="1 5">Belongs to the Fmt family.</text>
</comment>
<comment type="function">
    <text evidence="5">Attaches a formyl group to the free amino group of methionyl-tRNA(fMet). The formyl group appears to play a dual role in the initiator identity of N-formylmethionyl-tRNA by promoting its recognition by IF2 and preventing the misappropriation of this tRNA by the elongation apparatus.</text>
</comment>
<dbReference type="NCBIfam" id="TIGR00460">
    <property type="entry name" value="fmt"/>
    <property type="match status" value="1"/>
</dbReference>
<dbReference type="SUPFAM" id="SSF50486">
    <property type="entry name" value="FMT C-terminal domain-like"/>
    <property type="match status" value="1"/>
</dbReference>
<dbReference type="InterPro" id="IPR002376">
    <property type="entry name" value="Formyl_transf_N"/>
</dbReference>
<evidence type="ECO:0000256" key="2">
    <source>
        <dbReference type="ARBA" id="ARBA00012261"/>
    </source>
</evidence>
<dbReference type="SUPFAM" id="SSF53328">
    <property type="entry name" value="Formyltransferase"/>
    <property type="match status" value="1"/>
</dbReference>
<evidence type="ECO:0000256" key="5">
    <source>
        <dbReference type="HAMAP-Rule" id="MF_00182"/>
    </source>
</evidence>
<dbReference type="Pfam" id="PF02911">
    <property type="entry name" value="Formyl_trans_C"/>
    <property type="match status" value="1"/>
</dbReference>
<organism evidence="8 9">
    <name type="scientific">Campylobacter ureolyticus</name>
    <dbReference type="NCBI Taxonomy" id="827"/>
    <lineage>
        <taxon>Bacteria</taxon>
        <taxon>Pseudomonadati</taxon>
        <taxon>Campylobacterota</taxon>
        <taxon>Epsilonproteobacteria</taxon>
        <taxon>Campylobacterales</taxon>
        <taxon>Campylobacteraceae</taxon>
        <taxon>Campylobacter</taxon>
    </lineage>
</organism>
<dbReference type="InterPro" id="IPR005793">
    <property type="entry name" value="Formyl_trans_C"/>
</dbReference>
<dbReference type="GO" id="GO:0004479">
    <property type="term" value="F:methionyl-tRNA formyltransferase activity"/>
    <property type="evidence" value="ECO:0007669"/>
    <property type="project" value="UniProtKB-UniRule"/>
</dbReference>
<keyword evidence="3 5" id="KW-0808">Transferase</keyword>
<evidence type="ECO:0000313" key="9">
    <source>
        <dbReference type="Proteomes" id="UP000234639"/>
    </source>
</evidence>
<dbReference type="InterPro" id="IPR036477">
    <property type="entry name" value="Formyl_transf_N_sf"/>
</dbReference>
<evidence type="ECO:0000256" key="1">
    <source>
        <dbReference type="ARBA" id="ARBA00010699"/>
    </source>
</evidence>
<dbReference type="AlphaFoldDB" id="A0A2I1N8X0"/>
<dbReference type="GO" id="GO:0005829">
    <property type="term" value="C:cytosol"/>
    <property type="evidence" value="ECO:0007669"/>
    <property type="project" value="TreeGrafter"/>
</dbReference>
<proteinExistence type="inferred from homology"/>
<keyword evidence="4 5" id="KW-0648">Protein biosynthesis</keyword>
<name>A0A2I1N8X0_9BACT</name>
<dbReference type="PANTHER" id="PTHR11138:SF5">
    <property type="entry name" value="METHIONYL-TRNA FORMYLTRANSFERASE, MITOCHONDRIAL"/>
    <property type="match status" value="1"/>
</dbReference>
<dbReference type="InterPro" id="IPR005794">
    <property type="entry name" value="Fmt"/>
</dbReference>
<feature type="binding site" evidence="5">
    <location>
        <begin position="109"/>
        <end position="112"/>
    </location>
    <ligand>
        <name>(6S)-5,6,7,8-tetrahydrofolate</name>
        <dbReference type="ChEBI" id="CHEBI:57453"/>
    </ligand>
</feature>